<dbReference type="InterPro" id="IPR010390">
    <property type="entry name" value="ABC-2_transporter-like"/>
</dbReference>
<dbReference type="EMBL" id="CP001825">
    <property type="protein sequence ID" value="ACZ42348.1"/>
    <property type="molecule type" value="Genomic_DNA"/>
</dbReference>
<evidence type="ECO:0000313" key="2">
    <source>
        <dbReference type="EMBL" id="ACZ42348.1"/>
    </source>
</evidence>
<dbReference type="KEGG" id="ttr:Tter_1442"/>
<dbReference type="Proteomes" id="UP000000323">
    <property type="component" value="Chromosome 1"/>
</dbReference>
<proteinExistence type="predicted"/>
<dbReference type="PANTHER" id="PTHR36832:SF1">
    <property type="entry name" value="SLR1174 PROTEIN"/>
    <property type="match status" value="1"/>
</dbReference>
<dbReference type="AlphaFoldDB" id="D1CC33"/>
<gene>
    <name evidence="2" type="ordered locus">Tter_1442</name>
</gene>
<protein>
    <recommendedName>
        <fullName evidence="4">ABC transporter permease</fullName>
    </recommendedName>
</protein>
<keyword evidence="3" id="KW-1185">Reference proteome</keyword>
<evidence type="ECO:0000313" key="3">
    <source>
        <dbReference type="Proteomes" id="UP000000323"/>
    </source>
</evidence>
<accession>D1CC33</accession>
<dbReference type="eggNOG" id="COG4587">
    <property type="taxonomic scope" value="Bacteria"/>
</dbReference>
<feature type="transmembrane region" description="Helical" evidence="1">
    <location>
        <begin position="233"/>
        <end position="255"/>
    </location>
</feature>
<evidence type="ECO:0000256" key="1">
    <source>
        <dbReference type="SAM" id="Phobius"/>
    </source>
</evidence>
<keyword evidence="1" id="KW-0812">Transmembrane</keyword>
<dbReference type="HOGENOM" id="CLU_084465_1_1_0"/>
<feature type="transmembrane region" description="Helical" evidence="1">
    <location>
        <begin position="20"/>
        <end position="43"/>
    </location>
</feature>
<sequence>MKRLFDIYYSYMKIVIAMQLQYRASLLIWAFSSLVWVLIPLVVWVTVAKSQGGQVGSYSSGDFAAYFIALLIVEQTTFTWVIWEMGERIRSGQLSPKLLRPIHPIHEDVAWNISYKAITFALILPSALLIGWAFHAEFHPHVWHIVVFFPSLISAFLMRFVMEWTIGLVGFWVTRTSAINQIYSTLFLFLSGQMTPLSLLPRPLEMLANILPFKWAVAFPTELVLGRLNPTQVLLGFAIQALWLLVSLIAFRFIWRLGISRYSAVGA</sequence>
<reference evidence="3" key="1">
    <citation type="journal article" date="2010" name="Stand. Genomic Sci.">
        <title>Complete genome sequence of 'Thermobaculum terrenum' type strain (YNP1).</title>
        <authorList>
            <person name="Kiss H."/>
            <person name="Cleland D."/>
            <person name="Lapidus A."/>
            <person name="Lucas S."/>
            <person name="Glavina Del Rio T."/>
            <person name="Nolan M."/>
            <person name="Tice H."/>
            <person name="Han C."/>
            <person name="Goodwin L."/>
            <person name="Pitluck S."/>
            <person name="Liolios K."/>
            <person name="Ivanova N."/>
            <person name="Mavromatis K."/>
            <person name="Ovchinnikova G."/>
            <person name="Pati A."/>
            <person name="Chen A."/>
            <person name="Palaniappan K."/>
            <person name="Land M."/>
            <person name="Hauser L."/>
            <person name="Chang Y."/>
            <person name="Jeffries C."/>
            <person name="Lu M."/>
            <person name="Brettin T."/>
            <person name="Detter J."/>
            <person name="Goker M."/>
            <person name="Tindall B."/>
            <person name="Beck B."/>
            <person name="McDermott T."/>
            <person name="Woyke T."/>
            <person name="Bristow J."/>
            <person name="Eisen J."/>
            <person name="Markowitz V."/>
            <person name="Hugenholtz P."/>
            <person name="Kyrpides N."/>
            <person name="Klenk H."/>
            <person name="Cheng J."/>
        </authorList>
    </citation>
    <scope>NUCLEOTIDE SEQUENCE [LARGE SCALE GENOMIC DNA]</scope>
    <source>
        <strain evidence="3">ATCC BAA-798 / YNP1</strain>
    </source>
</reference>
<feature type="transmembrane region" description="Helical" evidence="1">
    <location>
        <begin position="117"/>
        <end position="135"/>
    </location>
</feature>
<feature type="transmembrane region" description="Helical" evidence="1">
    <location>
        <begin position="141"/>
        <end position="161"/>
    </location>
</feature>
<feature type="transmembrane region" description="Helical" evidence="1">
    <location>
        <begin position="63"/>
        <end position="83"/>
    </location>
</feature>
<evidence type="ECO:0008006" key="4">
    <source>
        <dbReference type="Google" id="ProtNLM"/>
    </source>
</evidence>
<dbReference type="PANTHER" id="PTHR36832">
    <property type="entry name" value="SLR1174 PROTEIN-RELATED"/>
    <property type="match status" value="1"/>
</dbReference>
<dbReference type="STRING" id="525904.Tter_1442"/>
<keyword evidence="1" id="KW-1133">Transmembrane helix</keyword>
<dbReference type="Pfam" id="PF06182">
    <property type="entry name" value="ABC2_membrane_6"/>
    <property type="match status" value="1"/>
</dbReference>
<organism evidence="2 3">
    <name type="scientific">Thermobaculum terrenum (strain ATCC BAA-798 / CCMEE 7001 / YNP1)</name>
    <dbReference type="NCBI Taxonomy" id="525904"/>
    <lineage>
        <taxon>Bacteria</taxon>
        <taxon>Bacillati</taxon>
        <taxon>Chloroflexota</taxon>
        <taxon>Chloroflexia</taxon>
        <taxon>Candidatus Thermobaculales</taxon>
        <taxon>Candidatus Thermobaculaceae</taxon>
        <taxon>Thermobaculum</taxon>
    </lineage>
</organism>
<name>D1CC33_THET1</name>
<keyword evidence="1" id="KW-0472">Membrane</keyword>
<dbReference type="RefSeq" id="WP_012875383.1">
    <property type="nucleotide sequence ID" value="NC_013525.1"/>
</dbReference>
<dbReference type="OrthoDB" id="9788195at2"/>